<dbReference type="Proteomes" id="UP001153636">
    <property type="component" value="Chromosome 3"/>
</dbReference>
<evidence type="ECO:0000313" key="1">
    <source>
        <dbReference type="EMBL" id="CAH1107719.1"/>
    </source>
</evidence>
<name>A0A9P0G9Y6_9CUCU</name>
<evidence type="ECO:0000313" key="2">
    <source>
        <dbReference type="Proteomes" id="UP001153636"/>
    </source>
</evidence>
<gene>
    <name evidence="1" type="ORF">PSYICH_LOCUS8674</name>
</gene>
<proteinExistence type="predicted"/>
<dbReference type="EMBL" id="OV651815">
    <property type="protein sequence ID" value="CAH1107719.1"/>
    <property type="molecule type" value="Genomic_DNA"/>
</dbReference>
<accession>A0A9P0G9Y6</accession>
<sequence>MLRKVVETAWPATNSPNVPIFKRFQTAWEKIDKSKYKIGIEDENIKTTLIEIKNEKVIFLDNQLKLNHSRDDYKELLVLCKIFLGAVPSSEVKFRAPGAMHHARWLSKALYSFKMYMFRSEFKMRPSEISSLRQICCFLTLFYVEASFEAPCAIKAPNNDLELFKKLLKYKQMQPKIAAAALEKLSLHLLYLHKELVCLALFDSNVTREQKLKIVNSIKSNKSFDIKGKRPQITQGSFDTLAKREICDFASENVANMFETFRDSRNDIVFIVITTRSSRVGASQQAGLERCSLEHTSSQRAQRTLQLSQTLTRA</sequence>
<reference evidence="1" key="1">
    <citation type="submission" date="2022-01" db="EMBL/GenBank/DDBJ databases">
        <authorList>
            <person name="King R."/>
        </authorList>
    </citation>
    <scope>NUCLEOTIDE SEQUENCE</scope>
</reference>
<organism evidence="1 2">
    <name type="scientific">Psylliodes chrysocephalus</name>
    <dbReference type="NCBI Taxonomy" id="3402493"/>
    <lineage>
        <taxon>Eukaryota</taxon>
        <taxon>Metazoa</taxon>
        <taxon>Ecdysozoa</taxon>
        <taxon>Arthropoda</taxon>
        <taxon>Hexapoda</taxon>
        <taxon>Insecta</taxon>
        <taxon>Pterygota</taxon>
        <taxon>Neoptera</taxon>
        <taxon>Endopterygota</taxon>
        <taxon>Coleoptera</taxon>
        <taxon>Polyphaga</taxon>
        <taxon>Cucujiformia</taxon>
        <taxon>Chrysomeloidea</taxon>
        <taxon>Chrysomelidae</taxon>
        <taxon>Galerucinae</taxon>
        <taxon>Alticini</taxon>
        <taxon>Psylliodes</taxon>
    </lineage>
</organism>
<dbReference type="OrthoDB" id="8053568at2759"/>
<protein>
    <submittedName>
        <fullName evidence="1">Uncharacterized protein</fullName>
    </submittedName>
</protein>
<keyword evidence="2" id="KW-1185">Reference proteome</keyword>
<dbReference type="AlphaFoldDB" id="A0A9P0G9Y6"/>